<accession>A0A427YWR3</accession>
<dbReference type="GO" id="GO:0016020">
    <property type="term" value="C:membrane"/>
    <property type="evidence" value="ECO:0007669"/>
    <property type="project" value="UniProtKB-SubCell"/>
</dbReference>
<feature type="transmembrane region" description="Helical" evidence="6">
    <location>
        <begin position="100"/>
        <end position="118"/>
    </location>
</feature>
<evidence type="ECO:0000256" key="2">
    <source>
        <dbReference type="ARBA" id="ARBA00022692"/>
    </source>
</evidence>
<comment type="subcellular location">
    <subcellularLocation>
        <location evidence="1">Membrane</location>
    </subcellularLocation>
</comment>
<dbReference type="AlphaFoldDB" id="A0A427YWR3"/>
<evidence type="ECO:0000256" key="1">
    <source>
        <dbReference type="ARBA" id="ARBA00004370"/>
    </source>
</evidence>
<comment type="caution">
    <text evidence="7">The sequence shown here is derived from an EMBL/GenBank/DDBJ whole genome shotgun (WGS) entry which is preliminary data.</text>
</comment>
<keyword evidence="4 6" id="KW-0472">Membrane</keyword>
<dbReference type="Pfam" id="PF00083">
    <property type="entry name" value="Sugar_tr"/>
    <property type="match status" value="1"/>
</dbReference>
<organism evidence="7 8">
    <name type="scientific">Saitozyma podzolica</name>
    <dbReference type="NCBI Taxonomy" id="1890683"/>
    <lineage>
        <taxon>Eukaryota</taxon>
        <taxon>Fungi</taxon>
        <taxon>Dikarya</taxon>
        <taxon>Basidiomycota</taxon>
        <taxon>Agaricomycotina</taxon>
        <taxon>Tremellomycetes</taxon>
        <taxon>Tremellales</taxon>
        <taxon>Trimorphomycetaceae</taxon>
        <taxon>Saitozyma</taxon>
    </lineage>
</organism>
<protein>
    <submittedName>
        <fullName evidence="7">Uncharacterized protein</fullName>
    </submittedName>
</protein>
<reference evidence="7 8" key="1">
    <citation type="submission" date="2018-11" db="EMBL/GenBank/DDBJ databases">
        <title>Genome sequence of Saitozyma podzolica DSM 27192.</title>
        <authorList>
            <person name="Aliyu H."/>
            <person name="Gorte O."/>
            <person name="Ochsenreither K."/>
        </authorList>
    </citation>
    <scope>NUCLEOTIDE SEQUENCE [LARGE SCALE GENOMIC DNA]</scope>
    <source>
        <strain evidence="7 8">DSM 27192</strain>
    </source>
</reference>
<keyword evidence="2 6" id="KW-0812">Transmembrane</keyword>
<dbReference type="SUPFAM" id="SSF103473">
    <property type="entry name" value="MFS general substrate transporter"/>
    <property type="match status" value="1"/>
</dbReference>
<gene>
    <name evidence="7" type="ORF">EHS25_000634</name>
</gene>
<evidence type="ECO:0000313" key="8">
    <source>
        <dbReference type="Proteomes" id="UP000279259"/>
    </source>
</evidence>
<evidence type="ECO:0000256" key="4">
    <source>
        <dbReference type="ARBA" id="ARBA00023136"/>
    </source>
</evidence>
<keyword evidence="3 6" id="KW-1133">Transmembrane helix</keyword>
<feature type="transmembrane region" description="Helical" evidence="6">
    <location>
        <begin position="68"/>
        <end position="88"/>
    </location>
</feature>
<dbReference type="GO" id="GO:0022857">
    <property type="term" value="F:transmembrane transporter activity"/>
    <property type="evidence" value="ECO:0007669"/>
    <property type="project" value="InterPro"/>
</dbReference>
<name>A0A427YWR3_9TREE</name>
<dbReference type="EMBL" id="RSCD01000001">
    <property type="protein sequence ID" value="RSH95542.1"/>
    <property type="molecule type" value="Genomic_DNA"/>
</dbReference>
<feature type="region of interest" description="Disordered" evidence="5">
    <location>
        <begin position="1"/>
        <end position="20"/>
    </location>
</feature>
<feature type="compositionally biased region" description="Basic and acidic residues" evidence="5">
    <location>
        <begin position="8"/>
        <end position="17"/>
    </location>
</feature>
<dbReference type="InterPro" id="IPR005828">
    <property type="entry name" value="MFS_sugar_transport-like"/>
</dbReference>
<evidence type="ECO:0000256" key="5">
    <source>
        <dbReference type="SAM" id="MobiDB-lite"/>
    </source>
</evidence>
<evidence type="ECO:0000256" key="6">
    <source>
        <dbReference type="SAM" id="Phobius"/>
    </source>
</evidence>
<sequence>MIASNESSGERVARDPSLEDEAGSVIRDVRSVGHSLRMSARVALDWGWIVSGHRSKDVQSEEGGQRGVILSLLIFGLVIAYWAAYGLLQKYTTDFTWRMMFSLQLIAVTIMAVMLGFMPESP</sequence>
<dbReference type="InterPro" id="IPR036259">
    <property type="entry name" value="MFS_trans_sf"/>
</dbReference>
<evidence type="ECO:0000313" key="7">
    <source>
        <dbReference type="EMBL" id="RSH95542.1"/>
    </source>
</evidence>
<dbReference type="Proteomes" id="UP000279259">
    <property type="component" value="Unassembled WGS sequence"/>
</dbReference>
<dbReference type="Gene3D" id="1.20.1250.20">
    <property type="entry name" value="MFS general substrate transporter like domains"/>
    <property type="match status" value="1"/>
</dbReference>
<proteinExistence type="predicted"/>
<keyword evidence="8" id="KW-1185">Reference proteome</keyword>
<evidence type="ECO:0000256" key="3">
    <source>
        <dbReference type="ARBA" id="ARBA00022989"/>
    </source>
</evidence>